<sequence>MPNSSTPSLAPYLTSHHWDDVTQFSLRAPPNLSIPYPLNLPSGCSLFSFPITTLHLGVYSLPLFWCESLAGFEGEPDKWVNWINYEMSHPPIFVLRDFSSG</sequence>
<dbReference type="AlphaFoldDB" id="A0A371FB39"/>
<keyword evidence="2" id="KW-1185">Reference proteome</keyword>
<protein>
    <submittedName>
        <fullName evidence="1">Uncharacterized protein</fullName>
    </submittedName>
</protein>
<name>A0A371FB39_MUCPR</name>
<feature type="non-terminal residue" evidence="1">
    <location>
        <position position="1"/>
    </location>
</feature>
<evidence type="ECO:0000313" key="1">
    <source>
        <dbReference type="EMBL" id="RDX75518.1"/>
    </source>
</evidence>
<accession>A0A371FB39</accession>
<dbReference type="EMBL" id="QJKJ01009818">
    <property type="protein sequence ID" value="RDX75518.1"/>
    <property type="molecule type" value="Genomic_DNA"/>
</dbReference>
<gene>
    <name evidence="1" type="ORF">CR513_44592</name>
</gene>
<proteinExistence type="predicted"/>
<reference evidence="1" key="1">
    <citation type="submission" date="2018-05" db="EMBL/GenBank/DDBJ databases">
        <title>Draft genome of Mucuna pruriens seed.</title>
        <authorList>
            <person name="Nnadi N.E."/>
            <person name="Vos R."/>
            <person name="Hasami M.H."/>
            <person name="Devisetty U.K."/>
            <person name="Aguiy J.C."/>
        </authorList>
    </citation>
    <scope>NUCLEOTIDE SEQUENCE [LARGE SCALE GENOMIC DNA]</scope>
    <source>
        <strain evidence="1">JCA_2017</strain>
    </source>
</reference>
<evidence type="ECO:0000313" key="2">
    <source>
        <dbReference type="Proteomes" id="UP000257109"/>
    </source>
</evidence>
<comment type="caution">
    <text evidence="1">The sequence shown here is derived from an EMBL/GenBank/DDBJ whole genome shotgun (WGS) entry which is preliminary data.</text>
</comment>
<organism evidence="1 2">
    <name type="scientific">Mucuna pruriens</name>
    <name type="common">Velvet bean</name>
    <name type="synonym">Dolichos pruriens</name>
    <dbReference type="NCBI Taxonomy" id="157652"/>
    <lineage>
        <taxon>Eukaryota</taxon>
        <taxon>Viridiplantae</taxon>
        <taxon>Streptophyta</taxon>
        <taxon>Embryophyta</taxon>
        <taxon>Tracheophyta</taxon>
        <taxon>Spermatophyta</taxon>
        <taxon>Magnoliopsida</taxon>
        <taxon>eudicotyledons</taxon>
        <taxon>Gunneridae</taxon>
        <taxon>Pentapetalae</taxon>
        <taxon>rosids</taxon>
        <taxon>fabids</taxon>
        <taxon>Fabales</taxon>
        <taxon>Fabaceae</taxon>
        <taxon>Papilionoideae</taxon>
        <taxon>50 kb inversion clade</taxon>
        <taxon>NPAAA clade</taxon>
        <taxon>indigoferoid/millettioid clade</taxon>
        <taxon>Phaseoleae</taxon>
        <taxon>Mucuna</taxon>
    </lineage>
</organism>
<dbReference type="Proteomes" id="UP000257109">
    <property type="component" value="Unassembled WGS sequence"/>
</dbReference>